<evidence type="ECO:0000313" key="8">
    <source>
        <dbReference type="Proteomes" id="UP001465153"/>
    </source>
</evidence>
<protein>
    <recommendedName>
        <fullName evidence="6">Golvesin/Xly CBD-like domain-containing protein</fullName>
    </recommendedName>
</protein>
<feature type="signal peptide" evidence="5">
    <location>
        <begin position="1"/>
        <end position="20"/>
    </location>
</feature>
<dbReference type="InterPro" id="IPR050392">
    <property type="entry name" value="Collagen/C1q_domain"/>
</dbReference>
<dbReference type="InterPro" id="IPR008160">
    <property type="entry name" value="Collagen"/>
</dbReference>
<dbReference type="Pfam" id="PF01391">
    <property type="entry name" value="Collagen"/>
    <property type="match status" value="1"/>
</dbReference>
<comment type="caution">
    <text evidence="7">The sequence shown here is derived from an EMBL/GenBank/DDBJ whole genome shotgun (WGS) entry which is preliminary data.</text>
</comment>
<evidence type="ECO:0000259" key="6">
    <source>
        <dbReference type="Pfam" id="PF25275"/>
    </source>
</evidence>
<keyword evidence="3 5" id="KW-0732">Signal</keyword>
<evidence type="ECO:0000256" key="3">
    <source>
        <dbReference type="ARBA" id="ARBA00022729"/>
    </source>
</evidence>
<dbReference type="EMBL" id="BAABWN010000003">
    <property type="protein sequence ID" value="GAA6167221.1"/>
    <property type="molecule type" value="Genomic_DNA"/>
</dbReference>
<evidence type="ECO:0000256" key="2">
    <source>
        <dbReference type="ARBA" id="ARBA00022525"/>
    </source>
</evidence>
<dbReference type="InterPro" id="IPR033803">
    <property type="entry name" value="CBD-like_Golvesin-Xly"/>
</dbReference>
<reference evidence="7 8" key="1">
    <citation type="submission" date="2024-04" db="EMBL/GenBank/DDBJ databases">
        <title>Draft genome sequence of Sessilibacter corallicola NBRC 116591.</title>
        <authorList>
            <person name="Miyakawa T."/>
            <person name="Kusuya Y."/>
            <person name="Miura T."/>
        </authorList>
    </citation>
    <scope>NUCLEOTIDE SEQUENCE [LARGE SCALE GENOMIC DNA]</scope>
    <source>
        <strain evidence="7 8">KU-00831-HH</strain>
    </source>
</reference>
<dbReference type="PANTHER" id="PTHR15427:SF33">
    <property type="entry name" value="COLLAGEN IV NC1 DOMAIN-CONTAINING PROTEIN"/>
    <property type="match status" value="1"/>
</dbReference>
<name>A0ABQ0A6E9_9GAMM</name>
<keyword evidence="4" id="KW-0106">Calcium</keyword>
<keyword evidence="2" id="KW-0964">Secreted</keyword>
<dbReference type="Proteomes" id="UP001465153">
    <property type="component" value="Unassembled WGS sequence"/>
</dbReference>
<proteinExistence type="predicted"/>
<dbReference type="RefSeq" id="WP_353301928.1">
    <property type="nucleotide sequence ID" value="NZ_BAABWN010000003.1"/>
</dbReference>
<evidence type="ECO:0000256" key="1">
    <source>
        <dbReference type="ARBA" id="ARBA00004613"/>
    </source>
</evidence>
<dbReference type="Pfam" id="PF25275">
    <property type="entry name" value="Golvesin_C"/>
    <property type="match status" value="1"/>
</dbReference>
<evidence type="ECO:0000256" key="5">
    <source>
        <dbReference type="SAM" id="SignalP"/>
    </source>
</evidence>
<keyword evidence="8" id="KW-1185">Reference proteome</keyword>
<dbReference type="InterPro" id="IPR059100">
    <property type="entry name" value="TSP3_bac"/>
</dbReference>
<feature type="domain" description="Golvesin/Xly CBD-like" evidence="6">
    <location>
        <begin position="23"/>
        <end position="148"/>
    </location>
</feature>
<dbReference type="PANTHER" id="PTHR15427">
    <property type="entry name" value="EMILIN ELASTIN MICROFIBRIL INTERFACE-LOCATED PROTEIN ELASTIN MICROFIBRIL INTERFACER"/>
    <property type="match status" value="1"/>
</dbReference>
<evidence type="ECO:0000256" key="4">
    <source>
        <dbReference type="ARBA" id="ARBA00022837"/>
    </source>
</evidence>
<sequence>MKKLFTAALVTLSFSSTAIAESIIIDNESPGFNITSGNWLISGFNPGFIGNNYLHDNNSDSFFEAQWEIPVTDGQNYEVFARWSTSTRRATNATYIITHANGESTVQVNQQENGGEFFSLGTYLNPTLVTINNLGADDRVVADAIMVTLNADLTDTDGDGLSDEQEINVFSSDPNNAFSLDVSGFLNDAHFDSDGDGFSNIDELRRGFDPVDSNSVPPISSSNNTFDGNVTVEGAVLLTPQLTEPFFCEGDTRGAIYFDDFLNGPLICNGIEWLEFRGPAGIDGANGTDGEQGPIGLTGPQGPQGEPGIIGLTGPQGPQGVIGLTGLQGPQGERGPIGLTGATGPIGPQGPQGIQGPSGTNSWTDRSGRVTTNINVGIGTTNPTSALQVIGNVTASNPTAPQHLATREYVDTQVANIVAEIPRQVGFATVAYGSERNSGGNFFCTASATLRNEQGVPYLESTNSSRCSCLPPSRMVIQSGIGGVFPGSNLICVLPPI</sequence>
<feature type="chain" id="PRO_5047320246" description="Golvesin/Xly CBD-like domain-containing protein" evidence="5">
    <location>
        <begin position="21"/>
        <end position="497"/>
    </location>
</feature>
<gene>
    <name evidence="7" type="ORF">NBRC116591_10310</name>
</gene>
<evidence type="ECO:0000313" key="7">
    <source>
        <dbReference type="EMBL" id="GAA6167221.1"/>
    </source>
</evidence>
<dbReference type="Pfam" id="PF18884">
    <property type="entry name" value="TSP3_bac"/>
    <property type="match status" value="2"/>
</dbReference>
<organism evidence="7 8">
    <name type="scientific">Sessilibacter corallicola</name>
    <dbReference type="NCBI Taxonomy" id="2904075"/>
    <lineage>
        <taxon>Bacteria</taxon>
        <taxon>Pseudomonadati</taxon>
        <taxon>Pseudomonadota</taxon>
        <taxon>Gammaproteobacteria</taxon>
        <taxon>Cellvibrionales</taxon>
        <taxon>Cellvibrionaceae</taxon>
        <taxon>Sessilibacter</taxon>
    </lineage>
</organism>
<comment type="subcellular location">
    <subcellularLocation>
        <location evidence="1">Secreted</location>
    </subcellularLocation>
</comment>
<accession>A0ABQ0A6E9</accession>